<dbReference type="OrthoDB" id="7869153at2"/>
<accession>A0A1M5BAQ6</accession>
<dbReference type="RefSeq" id="WP_073158297.1">
    <property type="nucleotide sequence ID" value="NZ_FQVL01000020.1"/>
</dbReference>
<reference evidence="1 2" key="1">
    <citation type="submission" date="2016-11" db="EMBL/GenBank/DDBJ databases">
        <authorList>
            <person name="Jaros S."/>
            <person name="Januszkiewicz K."/>
            <person name="Wedrychowicz H."/>
        </authorList>
    </citation>
    <scope>NUCLEOTIDE SEQUENCE [LARGE SCALE GENOMIC DNA]</scope>
    <source>
        <strain evidence="1 2">DSM 44666</strain>
    </source>
</reference>
<dbReference type="InterPro" id="IPR026838">
    <property type="entry name" value="YheC/D"/>
</dbReference>
<evidence type="ECO:0000313" key="1">
    <source>
        <dbReference type="EMBL" id="SHF39486.1"/>
    </source>
</evidence>
<gene>
    <name evidence="1" type="ORF">SAMN05444392_12024</name>
</gene>
<dbReference type="AlphaFoldDB" id="A0A1M5BAQ6"/>
<name>A0A1M5BAQ6_9BACL</name>
<keyword evidence="2" id="KW-1185">Reference proteome</keyword>
<dbReference type="Gene3D" id="3.30.470.20">
    <property type="entry name" value="ATP-grasp fold, B domain"/>
    <property type="match status" value="1"/>
</dbReference>
<dbReference type="EMBL" id="FQVL01000020">
    <property type="protein sequence ID" value="SHF39486.1"/>
    <property type="molecule type" value="Genomic_DNA"/>
</dbReference>
<dbReference type="STRING" id="112248.SAMN05444392_12024"/>
<dbReference type="SUPFAM" id="SSF56059">
    <property type="entry name" value="Glutathione synthetase ATP-binding domain-like"/>
    <property type="match status" value="1"/>
</dbReference>
<sequence>MNRASEDKFTKYRFLSQSPALLPHLPETHLFNQHTFAYMLHKYQQIIVKPIGKGGGFGVIQISAQGDNQYKVHIENKTRIIQGLSDTYHYVKHLTGPLRYLIQRRIPLAQINNRPFDIRVIVQRKKRSHVWKVTGTAAKVAGKGFIVTNNTRSKGTLLPLSVAIQRAISQRTIHENPIGNIKQTSIKIVSRLSRLYPPHRIYGLDIGLDHHGRIFLIEANKYPSMSHFIKLKDYSTYRRIQSIKQGS</sequence>
<proteinExistence type="predicted"/>
<organism evidence="1 2">
    <name type="scientific">Seinonella peptonophila</name>
    <dbReference type="NCBI Taxonomy" id="112248"/>
    <lineage>
        <taxon>Bacteria</taxon>
        <taxon>Bacillati</taxon>
        <taxon>Bacillota</taxon>
        <taxon>Bacilli</taxon>
        <taxon>Bacillales</taxon>
        <taxon>Thermoactinomycetaceae</taxon>
        <taxon>Seinonella</taxon>
    </lineage>
</organism>
<dbReference type="Proteomes" id="UP000184476">
    <property type="component" value="Unassembled WGS sequence"/>
</dbReference>
<evidence type="ECO:0000313" key="2">
    <source>
        <dbReference type="Proteomes" id="UP000184476"/>
    </source>
</evidence>
<protein>
    <submittedName>
        <fullName evidence="1">YheC/D like ATP-grasp</fullName>
    </submittedName>
</protein>
<dbReference type="Pfam" id="PF14398">
    <property type="entry name" value="ATPgrasp_YheCD"/>
    <property type="match status" value="1"/>
</dbReference>